<evidence type="ECO:0000256" key="6">
    <source>
        <dbReference type="NCBIfam" id="TIGR00152"/>
    </source>
</evidence>
<dbReference type="PANTHER" id="PTHR34822">
    <property type="entry name" value="GRPB DOMAIN PROTEIN (AFU_ORTHOLOGUE AFUA_1G01530)"/>
    <property type="match status" value="1"/>
</dbReference>
<dbReference type="PANTHER" id="PTHR34822:SF1">
    <property type="entry name" value="GRPB FAMILY PROTEIN"/>
    <property type="match status" value="1"/>
</dbReference>
<comment type="catalytic activity">
    <reaction evidence="5">
        <text>3'-dephospho-CoA + ATP = ADP + CoA + H(+)</text>
        <dbReference type="Rhea" id="RHEA:18245"/>
        <dbReference type="ChEBI" id="CHEBI:15378"/>
        <dbReference type="ChEBI" id="CHEBI:30616"/>
        <dbReference type="ChEBI" id="CHEBI:57287"/>
        <dbReference type="ChEBI" id="CHEBI:57328"/>
        <dbReference type="ChEBI" id="CHEBI:456216"/>
        <dbReference type="EC" id="2.7.1.24"/>
    </reaction>
</comment>
<evidence type="ECO:0000313" key="8">
    <source>
        <dbReference type="EMBL" id="GAA3356678.1"/>
    </source>
</evidence>
<dbReference type="Gene3D" id="3.30.460.10">
    <property type="entry name" value="Beta Polymerase, domain 2"/>
    <property type="match status" value="1"/>
</dbReference>
<dbReference type="InterPro" id="IPR027417">
    <property type="entry name" value="P-loop_NTPase"/>
</dbReference>
<comment type="function">
    <text evidence="5">Catalyzes the phosphorylation of the 3'-hydroxyl group of dephosphocoenzyme A to form coenzyme A.</text>
</comment>
<evidence type="ECO:0000256" key="7">
    <source>
        <dbReference type="SAM" id="MobiDB-lite"/>
    </source>
</evidence>
<evidence type="ECO:0000256" key="4">
    <source>
        <dbReference type="ARBA" id="ARBA00022840"/>
    </source>
</evidence>
<evidence type="ECO:0000256" key="5">
    <source>
        <dbReference type="HAMAP-Rule" id="MF_00376"/>
    </source>
</evidence>
<gene>
    <name evidence="5 8" type="primary">coaE</name>
    <name evidence="8" type="ORF">GCM10020366_21670</name>
</gene>
<dbReference type="RefSeq" id="WP_344925953.1">
    <property type="nucleotide sequence ID" value="NZ_BAAAYK010000038.1"/>
</dbReference>
<keyword evidence="9" id="KW-1185">Reference proteome</keyword>
<comment type="subcellular location">
    <subcellularLocation>
        <location evidence="5">Cytoplasm</location>
    </subcellularLocation>
</comment>
<comment type="caution">
    <text evidence="8">The sequence shown here is derived from an EMBL/GenBank/DDBJ whole genome shotgun (WGS) entry which is preliminary data.</text>
</comment>
<comment type="similarity">
    <text evidence="1">In the N-terminal section; belongs to the CoaE family.</text>
</comment>
<keyword evidence="5" id="KW-0808">Transferase</keyword>
<dbReference type="Pfam" id="PF01121">
    <property type="entry name" value="CoaE"/>
    <property type="match status" value="1"/>
</dbReference>
<feature type="region of interest" description="Disordered" evidence="7">
    <location>
        <begin position="200"/>
        <end position="219"/>
    </location>
</feature>
<reference evidence="9" key="1">
    <citation type="journal article" date="2019" name="Int. J. Syst. Evol. Microbiol.">
        <title>The Global Catalogue of Microorganisms (GCM) 10K type strain sequencing project: providing services to taxonomists for standard genome sequencing and annotation.</title>
        <authorList>
            <consortium name="The Broad Institute Genomics Platform"/>
            <consortium name="The Broad Institute Genome Sequencing Center for Infectious Disease"/>
            <person name="Wu L."/>
            <person name="Ma J."/>
        </authorList>
    </citation>
    <scope>NUCLEOTIDE SEQUENCE [LARGE SCALE GENOMIC DNA]</scope>
    <source>
        <strain evidence="9">JCM 9687</strain>
    </source>
</reference>
<dbReference type="InterPro" id="IPR043519">
    <property type="entry name" value="NT_sf"/>
</dbReference>
<dbReference type="Pfam" id="PF04229">
    <property type="entry name" value="GrpB"/>
    <property type="match status" value="1"/>
</dbReference>
<proteinExistence type="inferred from homology"/>
<dbReference type="EC" id="2.7.1.24" evidence="5 6"/>
<comment type="pathway">
    <text evidence="5">Cofactor biosynthesis; coenzyme A biosynthesis; CoA from (R)-pantothenate: step 5/5.</text>
</comment>
<organism evidence="8 9">
    <name type="scientific">Saccharopolyspora gregorii</name>
    <dbReference type="NCBI Taxonomy" id="33914"/>
    <lineage>
        <taxon>Bacteria</taxon>
        <taxon>Bacillati</taxon>
        <taxon>Actinomycetota</taxon>
        <taxon>Actinomycetes</taxon>
        <taxon>Pseudonocardiales</taxon>
        <taxon>Pseudonocardiaceae</taxon>
        <taxon>Saccharopolyspora</taxon>
    </lineage>
</organism>
<keyword evidence="3 5" id="KW-0547">Nucleotide-binding</keyword>
<evidence type="ECO:0000256" key="3">
    <source>
        <dbReference type="ARBA" id="ARBA00022741"/>
    </source>
</evidence>
<comment type="similarity">
    <text evidence="2">In the C-terminal section; belongs to the UPF0157 (GrpB) family.</text>
</comment>
<evidence type="ECO:0000313" key="9">
    <source>
        <dbReference type="Proteomes" id="UP001500483"/>
    </source>
</evidence>
<dbReference type="InterPro" id="IPR007344">
    <property type="entry name" value="GrpB/CoaE"/>
</dbReference>
<keyword evidence="5 8" id="KW-0418">Kinase</keyword>
<protein>
    <recommendedName>
        <fullName evidence="5 6">Dephospho-CoA kinase</fullName>
        <ecNumber evidence="5 6">2.7.1.24</ecNumber>
    </recommendedName>
    <alternativeName>
        <fullName evidence="5">Dephosphocoenzyme A kinase</fullName>
    </alternativeName>
</protein>
<dbReference type="NCBIfam" id="NF002879">
    <property type="entry name" value="PRK03333.1"/>
    <property type="match status" value="1"/>
</dbReference>
<keyword evidence="4 5" id="KW-0067">ATP-binding</keyword>
<name>A0ABP6RP23_9PSEU</name>
<dbReference type="SUPFAM" id="SSF52540">
    <property type="entry name" value="P-loop containing nucleoside triphosphate hydrolases"/>
    <property type="match status" value="1"/>
</dbReference>
<dbReference type="SUPFAM" id="SSF81301">
    <property type="entry name" value="Nucleotidyltransferase"/>
    <property type="match status" value="1"/>
</dbReference>
<dbReference type="NCBIfam" id="TIGR00152">
    <property type="entry name" value="dephospho-CoA kinase"/>
    <property type="match status" value="1"/>
</dbReference>
<comment type="similarity">
    <text evidence="5">Belongs to the CoaE family.</text>
</comment>
<dbReference type="Gene3D" id="3.40.50.300">
    <property type="entry name" value="P-loop containing nucleotide triphosphate hydrolases"/>
    <property type="match status" value="1"/>
</dbReference>
<dbReference type="HAMAP" id="MF_00376">
    <property type="entry name" value="Dephospho_CoA_kinase"/>
    <property type="match status" value="1"/>
</dbReference>
<feature type="binding site" evidence="5">
    <location>
        <begin position="11"/>
        <end position="16"/>
    </location>
    <ligand>
        <name>ATP</name>
        <dbReference type="ChEBI" id="CHEBI:30616"/>
    </ligand>
</feature>
<dbReference type="EMBL" id="BAAAYK010000038">
    <property type="protein sequence ID" value="GAA3356678.1"/>
    <property type="molecule type" value="Genomic_DNA"/>
</dbReference>
<accession>A0ABP6RP23</accession>
<sequence length="396" mass="43417">MLRVGLSGGIGSGKSTVAARLVELGAVLIDADRLAREVVEPGSPGLAELVERFGPQIRTADGALDRPALARVAFADEQARADLNAITHPKIGELTAQRMAQAPADAVVVHDVPLLVENDYAANYHLVIIVDAPEEERVRRLTGRGLDAADARARIRAQATDEQRREAADVWLDNTGPVEDLIAEVDRLWFDRLVPYERGVRERQRPPRKPPVLAEPDPEWPRTARRLGARVLRAAGAAGLRIDHVGSTSVPGFPAKDVIDLQLSVRSLAGADAIAEALADAGFPADDGIQRDNPHPFDPEPEHWLKRYHNSADPGRPVNLHVRVHGGPGWRVALLLRDWLRAEPEARADYLAVKRELAARHDTPEAYAAAKEPWFPAALPKAQEWADRTNWTPPQD</sequence>
<dbReference type="CDD" id="cd02022">
    <property type="entry name" value="DPCK"/>
    <property type="match status" value="1"/>
</dbReference>
<dbReference type="Proteomes" id="UP001500483">
    <property type="component" value="Unassembled WGS sequence"/>
</dbReference>
<keyword evidence="5" id="KW-0963">Cytoplasm</keyword>
<evidence type="ECO:0000256" key="2">
    <source>
        <dbReference type="ARBA" id="ARBA00011058"/>
    </source>
</evidence>
<evidence type="ECO:0000256" key="1">
    <source>
        <dbReference type="ARBA" id="ARBA00008826"/>
    </source>
</evidence>
<dbReference type="PROSITE" id="PS51219">
    <property type="entry name" value="DPCK"/>
    <property type="match status" value="1"/>
</dbReference>
<keyword evidence="5" id="KW-0173">Coenzyme A biosynthesis</keyword>
<dbReference type="GO" id="GO:0016301">
    <property type="term" value="F:kinase activity"/>
    <property type="evidence" value="ECO:0007669"/>
    <property type="project" value="UniProtKB-KW"/>
</dbReference>
<dbReference type="InterPro" id="IPR001977">
    <property type="entry name" value="Depp_CoAkinase"/>
</dbReference>